<gene>
    <name evidence="1" type="ORF">Glove_139g123</name>
</gene>
<name>A0A397IZS4_9GLOM</name>
<reference evidence="1 2" key="1">
    <citation type="submission" date="2018-08" db="EMBL/GenBank/DDBJ databases">
        <title>Genome and evolution of the arbuscular mycorrhizal fungus Diversispora epigaea (formerly Glomus versiforme) and its bacterial endosymbionts.</title>
        <authorList>
            <person name="Sun X."/>
            <person name="Fei Z."/>
            <person name="Harrison M."/>
        </authorList>
    </citation>
    <scope>NUCLEOTIDE SEQUENCE [LARGE SCALE GENOMIC DNA]</scope>
    <source>
        <strain evidence="1 2">IT104</strain>
    </source>
</reference>
<protein>
    <submittedName>
        <fullName evidence="1">Uncharacterized protein</fullName>
    </submittedName>
</protein>
<evidence type="ECO:0000313" key="2">
    <source>
        <dbReference type="Proteomes" id="UP000266861"/>
    </source>
</evidence>
<dbReference type="EMBL" id="PQFF01000130">
    <property type="protein sequence ID" value="RHZ80132.1"/>
    <property type="molecule type" value="Genomic_DNA"/>
</dbReference>
<accession>A0A397IZS4</accession>
<dbReference type="AlphaFoldDB" id="A0A397IZS4"/>
<organism evidence="1 2">
    <name type="scientific">Diversispora epigaea</name>
    <dbReference type="NCBI Taxonomy" id="1348612"/>
    <lineage>
        <taxon>Eukaryota</taxon>
        <taxon>Fungi</taxon>
        <taxon>Fungi incertae sedis</taxon>
        <taxon>Mucoromycota</taxon>
        <taxon>Glomeromycotina</taxon>
        <taxon>Glomeromycetes</taxon>
        <taxon>Diversisporales</taxon>
        <taxon>Diversisporaceae</taxon>
        <taxon>Diversispora</taxon>
    </lineage>
</organism>
<sequence>MSTTFEVLAYTSSQKGTFVSGIVKLQQQHQQQQSMRFDDMDLEQYNSVLDMRAFIFGYK</sequence>
<proteinExistence type="predicted"/>
<dbReference type="Proteomes" id="UP000266861">
    <property type="component" value="Unassembled WGS sequence"/>
</dbReference>
<comment type="caution">
    <text evidence="1">The sequence shown here is derived from an EMBL/GenBank/DDBJ whole genome shotgun (WGS) entry which is preliminary data.</text>
</comment>
<keyword evidence="2" id="KW-1185">Reference proteome</keyword>
<evidence type="ECO:0000313" key="1">
    <source>
        <dbReference type="EMBL" id="RHZ80132.1"/>
    </source>
</evidence>